<name>A0A0R3W2X8_TAEAS</name>
<sequence>MAQPRFVDLANTVHRFEAKFKPPSGSFLHFMQKPPTKIPKHLETTLKQKDCTLFEFNATGMTRRSSSSTKCWPTPAAAAATATATAAARYAEVMACTLGVLASVKEGREDGRIAFACPVSEANGNVLKSKFILEGVGKMKRLKKSVLTDAEVYEIGRFGEPTMAMTWTSQGGELSLCTVSTKMILVFTVTFSPYLALDSMPLTPRVPMTGNDKYLIGAFGASFNLMPLNLQDFTTL</sequence>
<dbReference type="Proteomes" id="UP000282613">
    <property type="component" value="Unassembled WGS sequence"/>
</dbReference>
<dbReference type="WBParaSite" id="TASK_0000421901-mRNA-1">
    <property type="protein sequence ID" value="TASK_0000421901-mRNA-1"/>
    <property type="gene ID" value="TASK_0000421901"/>
</dbReference>
<dbReference type="AlphaFoldDB" id="A0A0R3W2X8"/>
<protein>
    <submittedName>
        <fullName evidence="3">Transducin/WD40 repeat-like superfamily protein</fullName>
    </submittedName>
</protein>
<dbReference type="EMBL" id="UYRS01018334">
    <property type="protein sequence ID" value="VDK33067.1"/>
    <property type="molecule type" value="Genomic_DNA"/>
</dbReference>
<gene>
    <name evidence="1" type="ORF">TASK_LOCUS4220</name>
</gene>
<reference evidence="1 2" key="2">
    <citation type="submission" date="2018-11" db="EMBL/GenBank/DDBJ databases">
        <authorList>
            <consortium name="Pathogen Informatics"/>
        </authorList>
    </citation>
    <scope>NUCLEOTIDE SEQUENCE [LARGE SCALE GENOMIC DNA]</scope>
</reference>
<keyword evidence="2" id="KW-1185">Reference proteome</keyword>
<evidence type="ECO:0000313" key="2">
    <source>
        <dbReference type="Proteomes" id="UP000282613"/>
    </source>
</evidence>
<organism evidence="3">
    <name type="scientific">Taenia asiatica</name>
    <name type="common">Asian tapeworm</name>
    <dbReference type="NCBI Taxonomy" id="60517"/>
    <lineage>
        <taxon>Eukaryota</taxon>
        <taxon>Metazoa</taxon>
        <taxon>Spiralia</taxon>
        <taxon>Lophotrochozoa</taxon>
        <taxon>Platyhelminthes</taxon>
        <taxon>Cestoda</taxon>
        <taxon>Eucestoda</taxon>
        <taxon>Cyclophyllidea</taxon>
        <taxon>Taeniidae</taxon>
        <taxon>Taenia</taxon>
    </lineage>
</organism>
<proteinExistence type="predicted"/>
<accession>A0A0R3W2X8</accession>
<evidence type="ECO:0000313" key="1">
    <source>
        <dbReference type="EMBL" id="VDK33067.1"/>
    </source>
</evidence>
<evidence type="ECO:0000313" key="3">
    <source>
        <dbReference type="WBParaSite" id="TASK_0000421901-mRNA-1"/>
    </source>
</evidence>
<reference evidence="3" key="1">
    <citation type="submission" date="2017-02" db="UniProtKB">
        <authorList>
            <consortium name="WormBaseParasite"/>
        </authorList>
    </citation>
    <scope>IDENTIFICATION</scope>
</reference>